<proteinExistence type="predicted"/>
<dbReference type="InterPro" id="IPR018721">
    <property type="entry name" value="DUF2252"/>
</dbReference>
<gene>
    <name evidence="1" type="ORF">HMPREF9306_00688</name>
</gene>
<protein>
    <recommendedName>
        <fullName evidence="3">DUF2252 domain-containing protein</fullName>
    </recommendedName>
</protein>
<dbReference type="PANTHER" id="PTHR39441">
    <property type="entry name" value="DUF2252 DOMAIN-CONTAINING PROTEIN"/>
    <property type="match status" value="1"/>
</dbReference>
<evidence type="ECO:0008006" key="3">
    <source>
        <dbReference type="Google" id="ProtNLM"/>
    </source>
</evidence>
<dbReference type="STRING" id="883161.HMPREF9306_00688"/>
<organism evidence="1 2">
    <name type="scientific">Propionimicrobium lymphophilum ACS-093-V-SCH5</name>
    <dbReference type="NCBI Taxonomy" id="883161"/>
    <lineage>
        <taxon>Bacteria</taxon>
        <taxon>Bacillati</taxon>
        <taxon>Actinomycetota</taxon>
        <taxon>Actinomycetes</taxon>
        <taxon>Propionibacteriales</taxon>
        <taxon>Propionibacteriaceae</taxon>
        <taxon>Propionimicrobium</taxon>
    </lineage>
</organism>
<sequence>MEPLEDLAKPTLTRQRSTRPQRLAYGKGLREKVSREDLGGWQASPDRVDPVRQVIESDYGRVGMLIPLRHGRMATSPYGFFRGAASIFADDCATLPYTGIKPIVCGDAHMGNFGFYRSPEGELVMDVNDFDEAHPGPWEWDLRRLVASLWIAGRENGVSEDDCHEAVMTCVIEYRDELRWLATQPLLRRSFNRLDVDRLKETVNETALHSEIERAVKKARKRTSDRSLPKITKEESDGKRKIIDDPPLFIHTSPARAEQLGKALDNYLETLQPQWQRLLDGYTLVDVAHKVVGVGSVGLRSYLALLQGSSPEDVLFLQLKQARRSVLAKHVHGDVPLHSHQGQRVVEYQQCLQTVSDPLLGWTSTPALGEYDPDDEGLDEGSGPVQFYVRQWRNMKGAILIDDLDPKALADYAGVLGLLLAKSHARTSGASMIIGYIGKSDKLAEAMSHFARAYADQNESDHEKFVKAIKDGRIASIDGI</sequence>
<name>S2WKE8_9ACTN</name>
<evidence type="ECO:0000313" key="1">
    <source>
        <dbReference type="EMBL" id="EPD33157.1"/>
    </source>
</evidence>
<comment type="caution">
    <text evidence="1">The sequence shown here is derived from an EMBL/GenBank/DDBJ whole genome shotgun (WGS) entry which is preliminary data.</text>
</comment>
<dbReference type="RefSeq" id="WP_016455532.1">
    <property type="nucleotide sequence ID" value="NZ_KE150269.1"/>
</dbReference>
<dbReference type="PANTHER" id="PTHR39441:SF1">
    <property type="entry name" value="DUF2252 DOMAIN-CONTAINING PROTEIN"/>
    <property type="match status" value="1"/>
</dbReference>
<keyword evidence="2" id="KW-1185">Reference proteome</keyword>
<evidence type="ECO:0000313" key="2">
    <source>
        <dbReference type="Proteomes" id="UP000014417"/>
    </source>
</evidence>
<dbReference type="Proteomes" id="UP000014417">
    <property type="component" value="Unassembled WGS sequence"/>
</dbReference>
<reference evidence="1 2" key="1">
    <citation type="submission" date="2013-04" db="EMBL/GenBank/DDBJ databases">
        <title>The Genome Sequence of Propionimicrobium lymphophilum ACS-093-V-SCH5.</title>
        <authorList>
            <consortium name="The Broad Institute Genomics Platform"/>
            <person name="Earl A."/>
            <person name="Ward D."/>
            <person name="Feldgarden M."/>
            <person name="Gevers D."/>
            <person name="Saerens B."/>
            <person name="Vaneechoutte M."/>
            <person name="Walker B."/>
            <person name="Young S."/>
            <person name="Zeng Q."/>
            <person name="Gargeya S."/>
            <person name="Fitzgerald M."/>
            <person name="Haas B."/>
            <person name="Abouelleil A."/>
            <person name="Allen A.W."/>
            <person name="Alvarado L."/>
            <person name="Arachchi H.M."/>
            <person name="Berlin A.M."/>
            <person name="Chapman S.B."/>
            <person name="Gainer-Dewar J."/>
            <person name="Goldberg J."/>
            <person name="Griggs A."/>
            <person name="Gujja S."/>
            <person name="Hansen M."/>
            <person name="Howarth C."/>
            <person name="Imamovic A."/>
            <person name="Ireland A."/>
            <person name="Larimer J."/>
            <person name="McCowan C."/>
            <person name="Murphy C."/>
            <person name="Pearson M."/>
            <person name="Poon T.W."/>
            <person name="Priest M."/>
            <person name="Roberts A."/>
            <person name="Saif S."/>
            <person name="Shea T."/>
            <person name="Sisk P."/>
            <person name="Sykes S."/>
            <person name="Wortman J."/>
            <person name="Nusbaum C."/>
            <person name="Birren B."/>
        </authorList>
    </citation>
    <scope>NUCLEOTIDE SEQUENCE [LARGE SCALE GENOMIC DNA]</scope>
    <source>
        <strain evidence="1 2">ACS-093-V-SCH5</strain>
    </source>
</reference>
<accession>S2WKE8</accession>
<dbReference type="PATRIC" id="fig|883161.3.peg.688"/>
<dbReference type="InterPro" id="IPR011009">
    <property type="entry name" value="Kinase-like_dom_sf"/>
</dbReference>
<dbReference type="Pfam" id="PF10009">
    <property type="entry name" value="DUF2252"/>
    <property type="match status" value="1"/>
</dbReference>
<dbReference type="EMBL" id="AGZR01000005">
    <property type="protein sequence ID" value="EPD33157.1"/>
    <property type="molecule type" value="Genomic_DNA"/>
</dbReference>
<dbReference type="SUPFAM" id="SSF56112">
    <property type="entry name" value="Protein kinase-like (PK-like)"/>
    <property type="match status" value="1"/>
</dbReference>
<dbReference type="AlphaFoldDB" id="S2WKE8"/>
<dbReference type="HOGENOM" id="CLU_032121_0_0_11"/>